<gene>
    <name evidence="1" type="ORF">ECRASSUSDP1_LOCUS12251</name>
</gene>
<comment type="caution">
    <text evidence="1">The sequence shown here is derived from an EMBL/GenBank/DDBJ whole genome shotgun (WGS) entry which is preliminary data.</text>
</comment>
<dbReference type="InterPro" id="IPR029033">
    <property type="entry name" value="His_PPase_superfam"/>
</dbReference>
<dbReference type="CDD" id="cd07040">
    <property type="entry name" value="HP"/>
    <property type="match status" value="1"/>
</dbReference>
<accession>A0AAD1XGC5</accession>
<dbReference type="Gene3D" id="3.40.50.1240">
    <property type="entry name" value="Phosphoglycerate mutase-like"/>
    <property type="match status" value="1"/>
</dbReference>
<protein>
    <submittedName>
        <fullName evidence="1">Uncharacterized protein</fullName>
    </submittedName>
</protein>
<dbReference type="Pfam" id="PF00300">
    <property type="entry name" value="His_Phos_1"/>
    <property type="match status" value="1"/>
</dbReference>
<reference evidence="1" key="1">
    <citation type="submission" date="2023-07" db="EMBL/GenBank/DDBJ databases">
        <authorList>
            <consortium name="AG Swart"/>
            <person name="Singh M."/>
            <person name="Singh A."/>
            <person name="Seah K."/>
            <person name="Emmerich C."/>
        </authorList>
    </citation>
    <scope>NUCLEOTIDE SEQUENCE</scope>
    <source>
        <strain evidence="1">DP1</strain>
    </source>
</reference>
<evidence type="ECO:0000313" key="2">
    <source>
        <dbReference type="Proteomes" id="UP001295684"/>
    </source>
</evidence>
<proteinExistence type="predicted"/>
<dbReference type="SUPFAM" id="SSF53254">
    <property type="entry name" value="Phosphoglycerate mutase-like"/>
    <property type="match status" value="1"/>
</dbReference>
<organism evidence="1 2">
    <name type="scientific">Euplotes crassus</name>
    <dbReference type="NCBI Taxonomy" id="5936"/>
    <lineage>
        <taxon>Eukaryota</taxon>
        <taxon>Sar</taxon>
        <taxon>Alveolata</taxon>
        <taxon>Ciliophora</taxon>
        <taxon>Intramacronucleata</taxon>
        <taxon>Spirotrichea</taxon>
        <taxon>Hypotrichia</taxon>
        <taxon>Euplotida</taxon>
        <taxon>Euplotidae</taxon>
        <taxon>Moneuplotes</taxon>
    </lineage>
</organism>
<keyword evidence="2" id="KW-1185">Reference proteome</keyword>
<dbReference type="AlphaFoldDB" id="A0AAD1XGC5"/>
<name>A0AAD1XGC5_EUPCR</name>
<dbReference type="Proteomes" id="UP001295684">
    <property type="component" value="Unassembled WGS sequence"/>
</dbReference>
<sequence length="257" mass="29360">MPNHCTIRRRLCCRKVAEGLKILLSIKKNALNLELRDCDLSEEGLQQTRELREQVNELDVKIVLVSPMRRTLKTAYEVLCEHPKFEEIKFIVVPEIREVLGAFCGLIGEVSEVIPEFKAKIPQLDTTMIEDQDGNLRDLLREFTSKHSAFKDSDFTELSQEDILGIVRQAIQDNYPSSIETMEEIKQRVSETKPIVKKYIDQLSSDASESNQASPKILLVSHHHYLVEYLGIERSDKGEVIPNCKLLSDPTDYSSIS</sequence>
<evidence type="ECO:0000313" key="1">
    <source>
        <dbReference type="EMBL" id="CAI2370931.1"/>
    </source>
</evidence>
<dbReference type="EMBL" id="CAMPGE010012150">
    <property type="protein sequence ID" value="CAI2370931.1"/>
    <property type="molecule type" value="Genomic_DNA"/>
</dbReference>
<dbReference type="InterPro" id="IPR013078">
    <property type="entry name" value="His_Pase_superF_clade-1"/>
</dbReference>